<comment type="caution">
    <text evidence="1">The sequence shown here is derived from an EMBL/GenBank/DDBJ whole genome shotgun (WGS) entry which is preliminary data.</text>
</comment>
<dbReference type="SUPFAM" id="SSF46785">
    <property type="entry name" value="Winged helix' DNA-binding domain"/>
    <property type="match status" value="1"/>
</dbReference>
<gene>
    <name evidence="1" type="ORF">GCM10009810_08500</name>
</gene>
<dbReference type="Gene3D" id="1.10.10.10">
    <property type="entry name" value="Winged helix-like DNA-binding domain superfamily/Winged helix DNA-binding domain"/>
    <property type="match status" value="1"/>
</dbReference>
<dbReference type="InterPro" id="IPR036390">
    <property type="entry name" value="WH_DNA-bd_sf"/>
</dbReference>
<name>A0ABP4WEM5_9MICO</name>
<evidence type="ECO:0000313" key="2">
    <source>
        <dbReference type="Proteomes" id="UP001501475"/>
    </source>
</evidence>
<keyword evidence="2" id="KW-1185">Reference proteome</keyword>
<dbReference type="InterPro" id="IPR036388">
    <property type="entry name" value="WH-like_DNA-bd_sf"/>
</dbReference>
<dbReference type="EMBL" id="BAAAPN010000021">
    <property type="protein sequence ID" value="GAA1750407.1"/>
    <property type="molecule type" value="Genomic_DNA"/>
</dbReference>
<dbReference type="Proteomes" id="UP001501475">
    <property type="component" value="Unassembled WGS sequence"/>
</dbReference>
<accession>A0ABP4WEM5</accession>
<evidence type="ECO:0000313" key="1">
    <source>
        <dbReference type="EMBL" id="GAA1750407.1"/>
    </source>
</evidence>
<protein>
    <submittedName>
        <fullName evidence="1">MarR family transcriptional regulator</fullName>
    </submittedName>
</protein>
<organism evidence="1 2">
    <name type="scientific">Nostocoides vanveenii</name>
    <dbReference type="NCBI Taxonomy" id="330835"/>
    <lineage>
        <taxon>Bacteria</taxon>
        <taxon>Bacillati</taxon>
        <taxon>Actinomycetota</taxon>
        <taxon>Actinomycetes</taxon>
        <taxon>Micrococcales</taxon>
        <taxon>Intrasporangiaceae</taxon>
        <taxon>Nostocoides</taxon>
    </lineage>
</organism>
<reference evidence="2" key="1">
    <citation type="journal article" date="2019" name="Int. J. Syst. Evol. Microbiol.">
        <title>The Global Catalogue of Microorganisms (GCM) 10K type strain sequencing project: providing services to taxonomists for standard genome sequencing and annotation.</title>
        <authorList>
            <consortium name="The Broad Institute Genomics Platform"/>
            <consortium name="The Broad Institute Genome Sequencing Center for Infectious Disease"/>
            <person name="Wu L."/>
            <person name="Ma J."/>
        </authorList>
    </citation>
    <scope>NUCLEOTIDE SEQUENCE [LARGE SCALE GENOMIC DNA]</scope>
    <source>
        <strain evidence="2">JCM 15591</strain>
    </source>
</reference>
<sequence length="179" mass="18360">MRHGANVLRAIAANLVDPGSDSAHPGSGLLASRTAREALTLLAWAQPVTMGTLSGSLRLSQSACVRLVDRLEAGGLVRRQGRAGTRQTELVLTRAGRRSADRVVGETGDVIAGALEAAFPDPDDLSHFVAALDRLATVAATEAPDVYRICRVCDVSACLAGGLACPSADACRAAADAGT</sequence>
<proteinExistence type="predicted"/>